<feature type="repeat" description="PPR" evidence="2">
    <location>
        <begin position="25"/>
        <end position="59"/>
    </location>
</feature>
<dbReference type="HOGENOM" id="CLU_1752201_0_0_1"/>
<organism evidence="3 4">
    <name type="scientific">Amborella trichopoda</name>
    <dbReference type="NCBI Taxonomy" id="13333"/>
    <lineage>
        <taxon>Eukaryota</taxon>
        <taxon>Viridiplantae</taxon>
        <taxon>Streptophyta</taxon>
        <taxon>Embryophyta</taxon>
        <taxon>Tracheophyta</taxon>
        <taxon>Spermatophyta</taxon>
        <taxon>Magnoliopsida</taxon>
        <taxon>Amborellales</taxon>
        <taxon>Amborellaceae</taxon>
        <taxon>Amborella</taxon>
    </lineage>
</organism>
<reference evidence="4" key="1">
    <citation type="journal article" date="2013" name="Science">
        <title>The Amborella genome and the evolution of flowering plants.</title>
        <authorList>
            <consortium name="Amborella Genome Project"/>
        </authorList>
    </citation>
    <scope>NUCLEOTIDE SEQUENCE [LARGE SCALE GENOMIC DNA]</scope>
</reference>
<evidence type="ECO:0000313" key="3">
    <source>
        <dbReference type="EMBL" id="ERN07651.1"/>
    </source>
</evidence>
<evidence type="ECO:0000256" key="2">
    <source>
        <dbReference type="PROSITE-ProRule" id="PRU00708"/>
    </source>
</evidence>
<dbReference type="Gramene" id="ERN07651">
    <property type="protein sequence ID" value="ERN07651"/>
    <property type="gene ID" value="AMTR_s00155p00016930"/>
</dbReference>
<dbReference type="Proteomes" id="UP000017836">
    <property type="component" value="Unassembled WGS sequence"/>
</dbReference>
<evidence type="ECO:0000256" key="1">
    <source>
        <dbReference type="ARBA" id="ARBA00022737"/>
    </source>
</evidence>
<keyword evidence="1" id="KW-0677">Repeat</keyword>
<dbReference type="InterPro" id="IPR046960">
    <property type="entry name" value="PPR_At4g14850-like_plant"/>
</dbReference>
<dbReference type="GO" id="GO:0009451">
    <property type="term" value="P:RNA modification"/>
    <property type="evidence" value="ECO:0007669"/>
    <property type="project" value="InterPro"/>
</dbReference>
<dbReference type="InterPro" id="IPR002885">
    <property type="entry name" value="PPR_rpt"/>
</dbReference>
<dbReference type="EMBL" id="KI393623">
    <property type="protein sequence ID" value="ERN07651.1"/>
    <property type="molecule type" value="Genomic_DNA"/>
</dbReference>
<dbReference type="InterPro" id="IPR011990">
    <property type="entry name" value="TPR-like_helical_dom_sf"/>
</dbReference>
<dbReference type="Gene3D" id="1.25.40.10">
    <property type="entry name" value="Tetratricopeptide repeat domain"/>
    <property type="match status" value="1"/>
</dbReference>
<sequence length="149" mass="17402">MMSTYFKCDSTANAFRLLNMMHRRDLITWNMFLDGCARYGLGIEAVRAYEEMIAEGVAPDQRTFMGLLCACSHECMIEEGCRDERHEEREETYWSLGELYEHLRSSDYMLETEFVMDVLEEEDFIGERLPWLLTSTDIARGAIQSGQRL</sequence>
<dbReference type="AlphaFoldDB" id="W1PJ22"/>
<name>W1PJ22_AMBTC</name>
<dbReference type="PROSITE" id="PS51375">
    <property type="entry name" value="PPR"/>
    <property type="match status" value="1"/>
</dbReference>
<gene>
    <name evidence="3" type="ORF">AMTR_s00155p00016930</name>
</gene>
<evidence type="ECO:0008006" key="5">
    <source>
        <dbReference type="Google" id="ProtNLM"/>
    </source>
</evidence>
<protein>
    <recommendedName>
        <fullName evidence="5">Pentacotripeptide-repeat region of PRORP domain-containing protein</fullName>
    </recommendedName>
</protein>
<dbReference type="Pfam" id="PF13041">
    <property type="entry name" value="PPR_2"/>
    <property type="match status" value="1"/>
</dbReference>
<dbReference type="PANTHER" id="PTHR47926:SF533">
    <property type="entry name" value="DYW DOMAIN-CONTAINING PROTEIN"/>
    <property type="match status" value="1"/>
</dbReference>
<dbReference type="eggNOG" id="KOG4197">
    <property type="taxonomic scope" value="Eukaryota"/>
</dbReference>
<keyword evidence="4" id="KW-1185">Reference proteome</keyword>
<accession>W1PJ22</accession>
<dbReference type="GO" id="GO:0003723">
    <property type="term" value="F:RNA binding"/>
    <property type="evidence" value="ECO:0007669"/>
    <property type="project" value="InterPro"/>
</dbReference>
<dbReference type="NCBIfam" id="TIGR00756">
    <property type="entry name" value="PPR"/>
    <property type="match status" value="1"/>
</dbReference>
<dbReference type="PANTHER" id="PTHR47926">
    <property type="entry name" value="PENTATRICOPEPTIDE REPEAT-CONTAINING PROTEIN"/>
    <property type="match status" value="1"/>
</dbReference>
<evidence type="ECO:0000313" key="4">
    <source>
        <dbReference type="Proteomes" id="UP000017836"/>
    </source>
</evidence>
<proteinExistence type="predicted"/>